<dbReference type="PIRSF" id="PIRSF000778">
    <property type="entry name" value="RpoK/RPB6"/>
    <property type="match status" value="1"/>
</dbReference>
<dbReference type="GO" id="GO:0005665">
    <property type="term" value="C:RNA polymerase II, core complex"/>
    <property type="evidence" value="ECO:0007669"/>
    <property type="project" value="TreeGrafter"/>
</dbReference>
<dbReference type="GO" id="GO:0003677">
    <property type="term" value="F:DNA binding"/>
    <property type="evidence" value="ECO:0007669"/>
    <property type="project" value="InterPro"/>
</dbReference>
<dbReference type="GO" id="GO:0005666">
    <property type="term" value="C:RNA polymerase III complex"/>
    <property type="evidence" value="ECO:0007669"/>
    <property type="project" value="TreeGrafter"/>
</dbReference>
<organism evidence="3">
    <name type="scientific">viral metagenome</name>
    <dbReference type="NCBI Taxonomy" id="1070528"/>
    <lineage>
        <taxon>unclassified sequences</taxon>
        <taxon>metagenomes</taxon>
        <taxon>organismal metagenomes</taxon>
    </lineage>
</organism>
<dbReference type="GO" id="GO:0003899">
    <property type="term" value="F:DNA-directed RNA polymerase activity"/>
    <property type="evidence" value="ECO:0007669"/>
    <property type="project" value="InterPro"/>
</dbReference>
<dbReference type="InterPro" id="IPR006111">
    <property type="entry name" value="Rpo6/Rpb6"/>
</dbReference>
<dbReference type="GO" id="GO:0042797">
    <property type="term" value="P:tRNA transcription by RNA polymerase III"/>
    <property type="evidence" value="ECO:0007669"/>
    <property type="project" value="TreeGrafter"/>
</dbReference>
<dbReference type="GO" id="GO:0006366">
    <property type="term" value="P:transcription by RNA polymerase II"/>
    <property type="evidence" value="ECO:0007669"/>
    <property type="project" value="TreeGrafter"/>
</dbReference>
<dbReference type="PANTHER" id="PTHR47227">
    <property type="entry name" value="DNA-DIRECTED RNA POLYMERASE SUBUNIT K"/>
    <property type="match status" value="1"/>
</dbReference>
<dbReference type="GO" id="GO:0006360">
    <property type="term" value="P:transcription by RNA polymerase I"/>
    <property type="evidence" value="ECO:0007669"/>
    <property type="project" value="TreeGrafter"/>
</dbReference>
<evidence type="ECO:0000256" key="1">
    <source>
        <dbReference type="ARBA" id="ARBA00022478"/>
    </source>
</evidence>
<dbReference type="Gene3D" id="3.90.940.10">
    <property type="match status" value="1"/>
</dbReference>
<name>A0A6C0AI93_9ZZZZ</name>
<accession>A0A6C0AI93</accession>
<evidence type="ECO:0000256" key="2">
    <source>
        <dbReference type="ARBA" id="ARBA00023163"/>
    </source>
</evidence>
<dbReference type="SUPFAM" id="SSF63562">
    <property type="entry name" value="RPB6/omega subunit-like"/>
    <property type="match status" value="1"/>
</dbReference>
<dbReference type="Pfam" id="PF01192">
    <property type="entry name" value="RNA_pol_Rpb6"/>
    <property type="match status" value="1"/>
</dbReference>
<keyword evidence="2" id="KW-0804">Transcription</keyword>
<dbReference type="InterPro" id="IPR006110">
    <property type="entry name" value="Pol_omega/Rpo6/RPB6"/>
</dbReference>
<dbReference type="GO" id="GO:0005736">
    <property type="term" value="C:RNA polymerase I complex"/>
    <property type="evidence" value="ECO:0007669"/>
    <property type="project" value="TreeGrafter"/>
</dbReference>
<dbReference type="PANTHER" id="PTHR47227:SF5">
    <property type="entry name" value="DNA-DIRECTED RNA POLYMERASES I, II, AND III SUBUNIT RPABC2"/>
    <property type="match status" value="1"/>
</dbReference>
<dbReference type="InterPro" id="IPR036161">
    <property type="entry name" value="RPB6/omega-like_sf"/>
</dbReference>
<keyword evidence="1" id="KW-0240">DNA-directed RNA polymerase</keyword>
<reference evidence="3" key="1">
    <citation type="journal article" date="2020" name="Nature">
        <title>Giant virus diversity and host interactions through global metagenomics.</title>
        <authorList>
            <person name="Schulz F."/>
            <person name="Roux S."/>
            <person name="Paez-Espino D."/>
            <person name="Jungbluth S."/>
            <person name="Walsh D.A."/>
            <person name="Denef V.J."/>
            <person name="McMahon K.D."/>
            <person name="Konstantinidis K.T."/>
            <person name="Eloe-Fadrosh E.A."/>
            <person name="Kyrpides N.C."/>
            <person name="Woyke T."/>
        </authorList>
    </citation>
    <scope>NUCLEOTIDE SEQUENCE</scope>
    <source>
        <strain evidence="3">GVMAG-S-1035237-23</strain>
    </source>
</reference>
<dbReference type="AlphaFoldDB" id="A0A6C0AI93"/>
<sequence>MDELRFESRILHPEVQSIQREKVQESLKEARTTDAQYTKYEYTCLVGTRAQQIADGARPLISLDGIVTSDPLFVWTVAEREIAQGVLPFIIHRRLPSGVSEYWSAMELKIVW</sequence>
<evidence type="ECO:0000313" key="3">
    <source>
        <dbReference type="EMBL" id="QHS79376.1"/>
    </source>
</evidence>
<evidence type="ECO:0008006" key="4">
    <source>
        <dbReference type="Google" id="ProtNLM"/>
    </source>
</evidence>
<protein>
    <recommendedName>
        <fullName evidence="4">DNA-directed RNA polymerase</fullName>
    </recommendedName>
</protein>
<dbReference type="EMBL" id="MN740642">
    <property type="protein sequence ID" value="QHS79376.1"/>
    <property type="molecule type" value="Genomic_DNA"/>
</dbReference>
<proteinExistence type="predicted"/>